<dbReference type="Pfam" id="PF05672">
    <property type="entry name" value="MAP7"/>
    <property type="match status" value="1"/>
</dbReference>
<evidence type="ECO:0000313" key="3">
    <source>
        <dbReference type="Proteomes" id="UP001228049"/>
    </source>
</evidence>
<reference evidence="2" key="1">
    <citation type="submission" date="2023-04" db="EMBL/GenBank/DDBJ databases">
        <title>Chromosome-level genome of Chaenocephalus aceratus.</title>
        <authorList>
            <person name="Park H."/>
        </authorList>
    </citation>
    <scope>NUCLEOTIDE SEQUENCE</scope>
    <source>
        <strain evidence="2">DE</strain>
        <tissue evidence="2">Muscle</tissue>
    </source>
</reference>
<dbReference type="Proteomes" id="UP001228049">
    <property type="component" value="Unassembled WGS sequence"/>
</dbReference>
<organism evidence="2 3">
    <name type="scientific">Dissostichus eleginoides</name>
    <name type="common">Patagonian toothfish</name>
    <name type="synonym">Dissostichus amissus</name>
    <dbReference type="NCBI Taxonomy" id="100907"/>
    <lineage>
        <taxon>Eukaryota</taxon>
        <taxon>Metazoa</taxon>
        <taxon>Chordata</taxon>
        <taxon>Craniata</taxon>
        <taxon>Vertebrata</taxon>
        <taxon>Euteleostomi</taxon>
        <taxon>Actinopterygii</taxon>
        <taxon>Neopterygii</taxon>
        <taxon>Teleostei</taxon>
        <taxon>Neoteleostei</taxon>
        <taxon>Acanthomorphata</taxon>
        <taxon>Eupercaria</taxon>
        <taxon>Perciformes</taxon>
        <taxon>Notothenioidei</taxon>
        <taxon>Nototheniidae</taxon>
        <taxon>Dissostichus</taxon>
    </lineage>
</organism>
<dbReference type="GO" id="GO:0015630">
    <property type="term" value="C:microtubule cytoskeleton"/>
    <property type="evidence" value="ECO:0007669"/>
    <property type="project" value="InterPro"/>
</dbReference>
<dbReference type="AlphaFoldDB" id="A0AAD9FEA7"/>
<sequence>MPGANQGSTAGKPGGKFEEPKEIMKSFLEYETARFKREERRLRNMEQPFSRIQEQFSLIKEKDHSKGSTGTNSDAEASKILAENRRLMREQKEEQLRLQREEEEKMTKEEEMRLAEEARLIRLQEEKKLAEEKKIKDEEDALLAEEERVKMVEKVRQERERVMQQNQQERRERKNQIPKRKKGKLPSDFTPPPEETMLHKGKQKHQAEWRHMEESKMAKINKCRRNEKQNTRDNVWMKKGRFCSDSIVP</sequence>
<dbReference type="EMBL" id="JASDAP010000008">
    <property type="protein sequence ID" value="KAK1898071.1"/>
    <property type="molecule type" value="Genomic_DNA"/>
</dbReference>
<keyword evidence="3" id="KW-1185">Reference proteome</keyword>
<protein>
    <submittedName>
        <fullName evidence="2">Dynactin subunit 1</fullName>
    </submittedName>
</protein>
<evidence type="ECO:0000256" key="1">
    <source>
        <dbReference type="SAM" id="MobiDB-lite"/>
    </source>
</evidence>
<feature type="region of interest" description="Disordered" evidence="1">
    <location>
        <begin position="60"/>
        <end position="79"/>
    </location>
</feature>
<proteinExistence type="predicted"/>
<feature type="region of interest" description="Disordered" evidence="1">
    <location>
        <begin position="156"/>
        <end position="210"/>
    </location>
</feature>
<evidence type="ECO:0000313" key="2">
    <source>
        <dbReference type="EMBL" id="KAK1898071.1"/>
    </source>
</evidence>
<feature type="region of interest" description="Disordered" evidence="1">
    <location>
        <begin position="1"/>
        <end position="21"/>
    </location>
</feature>
<dbReference type="GO" id="GO:0000226">
    <property type="term" value="P:microtubule cytoskeleton organization"/>
    <property type="evidence" value="ECO:0007669"/>
    <property type="project" value="InterPro"/>
</dbReference>
<dbReference type="InterPro" id="IPR008604">
    <property type="entry name" value="MAP7_fam"/>
</dbReference>
<comment type="caution">
    <text evidence="2">The sequence shown here is derived from an EMBL/GenBank/DDBJ whole genome shotgun (WGS) entry which is preliminary data.</text>
</comment>
<accession>A0AAD9FEA7</accession>
<gene>
    <name evidence="2" type="ORF">KUDE01_017599</name>
</gene>
<name>A0AAD9FEA7_DISEL</name>
<feature type="compositionally biased region" description="Basic and acidic residues" evidence="1">
    <location>
        <begin position="156"/>
        <end position="175"/>
    </location>
</feature>